<evidence type="ECO:0008006" key="7">
    <source>
        <dbReference type="Google" id="ProtNLM"/>
    </source>
</evidence>
<dbReference type="STRING" id="887144.BJF91_19985"/>
<dbReference type="RefSeq" id="WP_075615122.1">
    <property type="nucleotide sequence ID" value="NZ_JACIED010000001.1"/>
</dbReference>
<reference evidence="3 6" key="2">
    <citation type="submission" date="2020-08" db="EMBL/GenBank/DDBJ databases">
        <title>Genomic Encyclopedia of Type Strains, Phase IV (KMG-IV): sequencing the most valuable type-strain genomes for metagenomic binning, comparative biology and taxonomic classification.</title>
        <authorList>
            <person name="Goeker M."/>
        </authorList>
    </citation>
    <scope>NUCLEOTIDE SEQUENCE [LARGE SCALE GENOMIC DNA]</scope>
    <source>
        <strain evidence="3 6">DSM 100021</strain>
    </source>
</reference>
<dbReference type="EMBL" id="MKIN01000022">
    <property type="protein sequence ID" value="OLP49332.1"/>
    <property type="molecule type" value="Genomic_DNA"/>
</dbReference>
<accession>A0A1Q9A483</accession>
<evidence type="ECO:0000313" key="5">
    <source>
        <dbReference type="Proteomes" id="UP000185598"/>
    </source>
</evidence>
<feature type="compositionally biased region" description="Basic and acidic residues" evidence="1">
    <location>
        <begin position="72"/>
        <end position="87"/>
    </location>
</feature>
<dbReference type="Proteomes" id="UP000544107">
    <property type="component" value="Unassembled WGS sequence"/>
</dbReference>
<reference evidence="4 5" key="1">
    <citation type="submission" date="2016-09" db="EMBL/GenBank/DDBJ databases">
        <title>Rhizobium oryziradicis sp. nov., isolated from the root of rice.</title>
        <authorList>
            <person name="Zhao J."/>
            <person name="Zhang X."/>
        </authorList>
    </citation>
    <scope>NUCLEOTIDE SEQUENCE [LARGE SCALE GENOMIC DNA]</scope>
    <source>
        <strain evidence="4 5">14971</strain>
    </source>
</reference>
<dbReference type="AlphaFoldDB" id="A0A1Q9A483"/>
<evidence type="ECO:0000313" key="4">
    <source>
        <dbReference type="EMBL" id="OLP49332.1"/>
    </source>
</evidence>
<dbReference type="PROSITE" id="PS51257">
    <property type="entry name" value="PROKAR_LIPOPROTEIN"/>
    <property type="match status" value="1"/>
</dbReference>
<evidence type="ECO:0000256" key="2">
    <source>
        <dbReference type="SAM" id="SignalP"/>
    </source>
</evidence>
<dbReference type="OrthoDB" id="8455040at2"/>
<feature type="chain" id="PRO_5044564303" description="Lipoprotein" evidence="2">
    <location>
        <begin position="21"/>
        <end position="217"/>
    </location>
</feature>
<name>A0A1Q9A483_9HYPH</name>
<dbReference type="EMBL" id="JACIED010000001">
    <property type="protein sequence ID" value="MBB4006382.1"/>
    <property type="molecule type" value="Genomic_DNA"/>
</dbReference>
<comment type="caution">
    <text evidence="4">The sequence shown here is derived from an EMBL/GenBank/DDBJ whole genome shotgun (WGS) entry which is preliminary data.</text>
</comment>
<evidence type="ECO:0000256" key="1">
    <source>
        <dbReference type="SAM" id="MobiDB-lite"/>
    </source>
</evidence>
<keyword evidence="5" id="KW-1185">Reference proteome</keyword>
<sequence>MKRLFSVRATFLFLAAVAISGCSDQSSDDNGMRAQLTIYVAPPLLEKGGTVIVVSNSMPLDQWRDLPQGRNPARDDPHNEKKKDIRQGDRLFGAVASEKVSIIEFVYPEGGTFGFNLVPLPQPDGGGNAPAPALMTKRVLVGDGGYRDWKTGKEYLWESVSTIYVAGPEASEGDSRGTSFVEAEIMNLPPQKTTYEGTTVYTPTNEQLEQVLIKPHD</sequence>
<organism evidence="4 5">
    <name type="scientific">Allorhizobium taibaishanense</name>
    <dbReference type="NCBI Taxonomy" id="887144"/>
    <lineage>
        <taxon>Bacteria</taxon>
        <taxon>Pseudomonadati</taxon>
        <taxon>Pseudomonadota</taxon>
        <taxon>Alphaproteobacteria</taxon>
        <taxon>Hyphomicrobiales</taxon>
        <taxon>Rhizobiaceae</taxon>
        <taxon>Rhizobium/Agrobacterium group</taxon>
        <taxon>Allorhizobium</taxon>
    </lineage>
</organism>
<dbReference type="Proteomes" id="UP000185598">
    <property type="component" value="Unassembled WGS sequence"/>
</dbReference>
<feature type="signal peptide" evidence="2">
    <location>
        <begin position="1"/>
        <end position="20"/>
    </location>
</feature>
<feature type="region of interest" description="Disordered" evidence="1">
    <location>
        <begin position="63"/>
        <end position="87"/>
    </location>
</feature>
<protein>
    <recommendedName>
        <fullName evidence="7">Lipoprotein</fullName>
    </recommendedName>
</protein>
<keyword evidence="2" id="KW-0732">Signal</keyword>
<gene>
    <name evidence="4" type="ORF">BJF91_19985</name>
    <name evidence="3" type="ORF">GGQ71_000618</name>
</gene>
<proteinExistence type="predicted"/>
<evidence type="ECO:0000313" key="3">
    <source>
        <dbReference type="EMBL" id="MBB4006382.1"/>
    </source>
</evidence>
<evidence type="ECO:0000313" key="6">
    <source>
        <dbReference type="Proteomes" id="UP000544107"/>
    </source>
</evidence>